<comment type="similarity">
    <text evidence="3">In the C-terminal section; belongs to the protein kinase superfamily. Ser/Thr protein kinase family.</text>
</comment>
<dbReference type="PROSITE" id="PS00108">
    <property type="entry name" value="PROTEIN_KINASE_ST"/>
    <property type="match status" value="1"/>
</dbReference>
<evidence type="ECO:0000256" key="10">
    <source>
        <dbReference type="ARBA" id="ARBA00022989"/>
    </source>
</evidence>
<dbReference type="HOGENOM" id="CLU_666270_0_0_1"/>
<dbReference type="InterPro" id="IPR011009">
    <property type="entry name" value="Kinase-like_dom_sf"/>
</dbReference>
<keyword evidence="6" id="KW-0732">Signal</keyword>
<dbReference type="Gene3D" id="1.10.510.10">
    <property type="entry name" value="Transferase(Phosphotransferase) domain 1"/>
    <property type="match status" value="1"/>
</dbReference>
<evidence type="ECO:0000256" key="11">
    <source>
        <dbReference type="ARBA" id="ARBA00023136"/>
    </source>
</evidence>
<evidence type="ECO:0000256" key="5">
    <source>
        <dbReference type="ARBA" id="ARBA00022692"/>
    </source>
</evidence>
<dbReference type="Gene3D" id="3.30.430.20">
    <property type="entry name" value="Gnk2 domain, C-X8-C-X2-C motif"/>
    <property type="match status" value="2"/>
</dbReference>
<reference evidence="17" key="2">
    <citation type="submission" date="2013-12" db="EMBL/GenBank/DDBJ databases">
        <authorList>
            <person name="Yu Y."/>
            <person name="Lee S."/>
            <person name="de Baynast K."/>
            <person name="Wissotski M."/>
            <person name="Liu L."/>
            <person name="Talag J."/>
            <person name="Goicoechea J."/>
            <person name="Angelova A."/>
            <person name="Jetty R."/>
            <person name="Kudrna D."/>
            <person name="Golser W."/>
            <person name="Rivera L."/>
            <person name="Zhang J."/>
            <person name="Wing R."/>
        </authorList>
    </citation>
    <scope>NUCLEOTIDE SEQUENCE</scope>
</reference>
<dbReference type="Pfam" id="PF01657">
    <property type="entry name" value="Stress-antifung"/>
    <property type="match status" value="2"/>
</dbReference>
<evidence type="ECO:0000256" key="1">
    <source>
        <dbReference type="ARBA" id="ARBA00004251"/>
    </source>
</evidence>
<dbReference type="PROSITE" id="PS51473">
    <property type="entry name" value="GNK2"/>
    <property type="match status" value="1"/>
</dbReference>
<dbReference type="Proteomes" id="UP000032180">
    <property type="component" value="Chromosome 9"/>
</dbReference>
<evidence type="ECO:0000256" key="4">
    <source>
        <dbReference type="ARBA" id="ARBA00022475"/>
    </source>
</evidence>
<evidence type="ECO:0000256" key="2">
    <source>
        <dbReference type="ARBA" id="ARBA00008536"/>
    </source>
</evidence>
<keyword evidence="7" id="KW-0677">Repeat</keyword>
<evidence type="ECO:0000256" key="9">
    <source>
        <dbReference type="ARBA" id="ARBA00022840"/>
    </source>
</evidence>
<dbReference type="PROSITE" id="PS50011">
    <property type="entry name" value="PROTEIN_KINASE_DOM"/>
    <property type="match status" value="1"/>
</dbReference>
<feature type="domain" description="Protein kinase" evidence="14">
    <location>
        <begin position="1"/>
        <end position="247"/>
    </location>
</feature>
<feature type="domain" description="Gnk2-homologous" evidence="15">
    <location>
        <begin position="277"/>
        <end position="386"/>
    </location>
</feature>
<sequence length="413" mass="45934">MEAASCSSSTISCPVAVWRPAHIYSPENSLPWPVRYNIVIGLSATLMYLQHEAEQRVLHRDIKPSNVMLDASYNAQLGNFGLARLIDESRQSYTTGVTSTLGYMDTQCFLAGRASINSDIYSFGVFLLEVVCCWRPAVLQDGGEYAINLVQRVCDMHGGSAGMHNAADTDKDDNTLKLNSMSCTTTYNYTGTGYMKNLNKLLSALSFNAIIGDGFNTIVVSKGTTDQVFGLIMCYADTNMTEFHKCLIGAANRIMQLWPGCRTVNINSKAYILHYSNSLPDTSFVESYIKNMTHMGIARLKLLSWLAKSSSDKPLRLDYGNVTYMDPWLGTSVMYGLPQCMRDLAPSECNRCQHGYVGLIRKFYHKKTDSSVKGYKCYLRFQLSPFDIMLPITSPPPPPRASKRFIVVLTIGG</sequence>
<evidence type="ECO:0000256" key="6">
    <source>
        <dbReference type="ARBA" id="ARBA00022729"/>
    </source>
</evidence>
<comment type="subcellular location">
    <subcellularLocation>
        <location evidence="1">Cell membrane</location>
        <topology evidence="1">Single-pass type I membrane protein</topology>
    </subcellularLocation>
</comment>
<dbReference type="InterPro" id="IPR038408">
    <property type="entry name" value="GNK2_sf"/>
</dbReference>
<dbReference type="eggNOG" id="ENOG502QTX3">
    <property type="taxonomic scope" value="Eukaryota"/>
</dbReference>
<keyword evidence="13" id="KW-0325">Glycoprotein</keyword>
<dbReference type="STRING" id="77586.A0A0D9XCA3"/>
<organism evidence="16 17">
    <name type="scientific">Leersia perrieri</name>
    <dbReference type="NCBI Taxonomy" id="77586"/>
    <lineage>
        <taxon>Eukaryota</taxon>
        <taxon>Viridiplantae</taxon>
        <taxon>Streptophyta</taxon>
        <taxon>Embryophyta</taxon>
        <taxon>Tracheophyta</taxon>
        <taxon>Spermatophyta</taxon>
        <taxon>Magnoliopsida</taxon>
        <taxon>Liliopsida</taxon>
        <taxon>Poales</taxon>
        <taxon>Poaceae</taxon>
        <taxon>BOP clade</taxon>
        <taxon>Oryzoideae</taxon>
        <taxon>Oryzeae</taxon>
        <taxon>Oryzinae</taxon>
        <taxon>Leersia</taxon>
    </lineage>
</organism>
<keyword evidence="5" id="KW-0812">Transmembrane</keyword>
<evidence type="ECO:0000313" key="16">
    <source>
        <dbReference type="EnsemblPlants" id="LPERR09G03370.1"/>
    </source>
</evidence>
<keyword evidence="9" id="KW-0067">ATP-binding</keyword>
<proteinExistence type="inferred from homology"/>
<keyword evidence="17" id="KW-1185">Reference proteome</keyword>
<evidence type="ECO:0000256" key="12">
    <source>
        <dbReference type="ARBA" id="ARBA00023170"/>
    </source>
</evidence>
<dbReference type="GO" id="GO:0005886">
    <property type="term" value="C:plasma membrane"/>
    <property type="evidence" value="ECO:0007669"/>
    <property type="project" value="UniProtKB-SubCell"/>
</dbReference>
<dbReference type="InterPro" id="IPR050528">
    <property type="entry name" value="L-type_Lectin-RKs"/>
</dbReference>
<comment type="similarity">
    <text evidence="2">In the N-terminal section; belongs to the leguminous lectin family.</text>
</comment>
<reference evidence="16" key="3">
    <citation type="submission" date="2015-04" db="UniProtKB">
        <authorList>
            <consortium name="EnsemblPlants"/>
        </authorList>
    </citation>
    <scope>IDENTIFICATION</scope>
</reference>
<evidence type="ECO:0000256" key="8">
    <source>
        <dbReference type="ARBA" id="ARBA00022741"/>
    </source>
</evidence>
<keyword evidence="8" id="KW-0547">Nucleotide-binding</keyword>
<dbReference type="InterPro" id="IPR008271">
    <property type="entry name" value="Ser/Thr_kinase_AS"/>
</dbReference>
<evidence type="ECO:0000256" key="3">
    <source>
        <dbReference type="ARBA" id="ARBA00010217"/>
    </source>
</evidence>
<keyword evidence="12" id="KW-0675">Receptor</keyword>
<dbReference type="CDD" id="cd23509">
    <property type="entry name" value="Gnk2-like"/>
    <property type="match status" value="2"/>
</dbReference>
<evidence type="ECO:0000313" key="17">
    <source>
        <dbReference type="Proteomes" id="UP000032180"/>
    </source>
</evidence>
<dbReference type="GO" id="GO:0004672">
    <property type="term" value="F:protein kinase activity"/>
    <property type="evidence" value="ECO:0007669"/>
    <property type="project" value="InterPro"/>
</dbReference>
<protein>
    <recommendedName>
        <fullName evidence="18">Protein kinase domain-containing protein</fullName>
    </recommendedName>
</protein>
<evidence type="ECO:0000256" key="7">
    <source>
        <dbReference type="ARBA" id="ARBA00022737"/>
    </source>
</evidence>
<dbReference type="Pfam" id="PF00069">
    <property type="entry name" value="Pkinase"/>
    <property type="match status" value="1"/>
</dbReference>
<dbReference type="FunFam" id="1.10.510.10:FF:000240">
    <property type="entry name" value="Lectin-domain containing receptor kinase A4.3"/>
    <property type="match status" value="1"/>
</dbReference>
<reference evidence="16 17" key="1">
    <citation type="submission" date="2012-08" db="EMBL/GenBank/DDBJ databases">
        <title>Oryza genome evolution.</title>
        <authorList>
            <person name="Wing R.A."/>
        </authorList>
    </citation>
    <scope>NUCLEOTIDE SEQUENCE</scope>
</reference>
<dbReference type="GO" id="GO:0005524">
    <property type="term" value="F:ATP binding"/>
    <property type="evidence" value="ECO:0007669"/>
    <property type="project" value="UniProtKB-KW"/>
</dbReference>
<dbReference type="PANTHER" id="PTHR27007">
    <property type="match status" value="1"/>
</dbReference>
<dbReference type="GO" id="GO:0002229">
    <property type="term" value="P:defense response to oomycetes"/>
    <property type="evidence" value="ECO:0007669"/>
    <property type="project" value="UniProtKB-ARBA"/>
</dbReference>
<dbReference type="InterPro" id="IPR002902">
    <property type="entry name" value="GNK2"/>
</dbReference>
<evidence type="ECO:0000256" key="13">
    <source>
        <dbReference type="ARBA" id="ARBA00023180"/>
    </source>
</evidence>
<evidence type="ECO:0008006" key="18">
    <source>
        <dbReference type="Google" id="ProtNLM"/>
    </source>
</evidence>
<keyword evidence="4" id="KW-1003">Cell membrane</keyword>
<dbReference type="AlphaFoldDB" id="A0A0D9XCA3"/>
<name>A0A0D9XCA3_9ORYZ</name>
<keyword evidence="11" id="KW-0472">Membrane</keyword>
<evidence type="ECO:0000259" key="15">
    <source>
        <dbReference type="PROSITE" id="PS51473"/>
    </source>
</evidence>
<dbReference type="InterPro" id="IPR000719">
    <property type="entry name" value="Prot_kinase_dom"/>
</dbReference>
<dbReference type="EnsemblPlants" id="LPERR09G03370.1">
    <property type="protein sequence ID" value="LPERR09G03370.1"/>
    <property type="gene ID" value="LPERR09G03370"/>
</dbReference>
<dbReference type="Gramene" id="LPERR09G03370.1">
    <property type="protein sequence ID" value="LPERR09G03370.1"/>
    <property type="gene ID" value="LPERR09G03370"/>
</dbReference>
<keyword evidence="10" id="KW-1133">Transmembrane helix</keyword>
<evidence type="ECO:0000259" key="14">
    <source>
        <dbReference type="PROSITE" id="PS50011"/>
    </source>
</evidence>
<dbReference type="SUPFAM" id="SSF56112">
    <property type="entry name" value="Protein kinase-like (PK-like)"/>
    <property type="match status" value="1"/>
</dbReference>
<accession>A0A0D9XCA3</accession>